<evidence type="ECO:0000313" key="3">
    <source>
        <dbReference type="Proteomes" id="UP000241769"/>
    </source>
</evidence>
<dbReference type="EMBL" id="MDYQ01000401">
    <property type="protein sequence ID" value="PRP75259.1"/>
    <property type="molecule type" value="Genomic_DNA"/>
</dbReference>
<comment type="caution">
    <text evidence="2">The sequence shown here is derived from an EMBL/GenBank/DDBJ whole genome shotgun (WGS) entry which is preliminary data.</text>
</comment>
<dbReference type="AlphaFoldDB" id="A0A2P6MU82"/>
<dbReference type="Proteomes" id="UP000241769">
    <property type="component" value="Unassembled WGS sequence"/>
</dbReference>
<organism evidence="2 3">
    <name type="scientific">Planoprotostelium fungivorum</name>
    <dbReference type="NCBI Taxonomy" id="1890364"/>
    <lineage>
        <taxon>Eukaryota</taxon>
        <taxon>Amoebozoa</taxon>
        <taxon>Evosea</taxon>
        <taxon>Variosea</taxon>
        <taxon>Cavosteliida</taxon>
        <taxon>Cavosteliaceae</taxon>
        <taxon>Planoprotostelium</taxon>
    </lineage>
</organism>
<protein>
    <submittedName>
        <fullName evidence="2">Uncharacterized protein</fullName>
    </submittedName>
</protein>
<name>A0A2P6MU82_9EUKA</name>
<dbReference type="InParanoid" id="A0A2P6MU82"/>
<evidence type="ECO:0000256" key="1">
    <source>
        <dbReference type="SAM" id="MobiDB-lite"/>
    </source>
</evidence>
<evidence type="ECO:0000313" key="2">
    <source>
        <dbReference type="EMBL" id="PRP75259.1"/>
    </source>
</evidence>
<reference evidence="2 3" key="1">
    <citation type="journal article" date="2018" name="Genome Biol. Evol.">
        <title>Multiple Roots of Fruiting Body Formation in Amoebozoa.</title>
        <authorList>
            <person name="Hillmann F."/>
            <person name="Forbes G."/>
            <person name="Novohradska S."/>
            <person name="Ferling I."/>
            <person name="Riege K."/>
            <person name="Groth M."/>
            <person name="Westermann M."/>
            <person name="Marz M."/>
            <person name="Spaller T."/>
            <person name="Winckler T."/>
            <person name="Schaap P."/>
            <person name="Glockner G."/>
        </authorList>
    </citation>
    <scope>NUCLEOTIDE SEQUENCE [LARGE SCALE GENOMIC DNA]</scope>
    <source>
        <strain evidence="2 3">Jena</strain>
    </source>
</reference>
<gene>
    <name evidence="2" type="ORF">PROFUN_15880</name>
</gene>
<proteinExistence type="predicted"/>
<accession>A0A2P6MU82</accession>
<sequence>MPYKSTASFCEVSGSIYLFGSNFVSASLTGTTISLKDYTIDFSLLLKGVHPLHPAYIRCGELDADDGRTDALWRAKDPSLNDFHMNTADPRQPPKKQIDYSPQLV</sequence>
<feature type="region of interest" description="Disordered" evidence="1">
    <location>
        <begin position="83"/>
        <end position="105"/>
    </location>
</feature>
<keyword evidence="3" id="KW-1185">Reference proteome</keyword>